<dbReference type="EMBL" id="BEXD01003413">
    <property type="protein sequence ID" value="GBC01115.1"/>
    <property type="molecule type" value="Genomic_DNA"/>
</dbReference>
<evidence type="ECO:0000313" key="3">
    <source>
        <dbReference type="EMBL" id="GBC01115.1"/>
    </source>
</evidence>
<evidence type="ECO:0000313" key="4">
    <source>
        <dbReference type="EMBL" id="GET01994.1"/>
    </source>
</evidence>
<comment type="caution">
    <text evidence="3">The sequence shown here is derived from an EMBL/GenBank/DDBJ whole genome shotgun (WGS) entry which is preliminary data.</text>
</comment>
<dbReference type="GO" id="GO:0005737">
    <property type="term" value="C:cytoplasm"/>
    <property type="evidence" value="ECO:0007669"/>
    <property type="project" value="TreeGrafter"/>
</dbReference>
<proteinExistence type="inferred from homology"/>
<dbReference type="Proteomes" id="UP000247702">
    <property type="component" value="Unassembled WGS sequence"/>
</dbReference>
<dbReference type="AlphaFoldDB" id="A0A2Z6RS97"/>
<keyword evidence="5" id="KW-1185">Reference proteome</keyword>
<evidence type="ECO:0000313" key="5">
    <source>
        <dbReference type="Proteomes" id="UP000247702"/>
    </source>
</evidence>
<accession>A0A2Z6RS97</accession>
<comment type="similarity">
    <text evidence="1">Belongs to the QWRF family.</text>
</comment>
<reference evidence="4" key="2">
    <citation type="submission" date="2019-10" db="EMBL/GenBank/DDBJ databases">
        <title>Conservation and host-specific expression of non-tandemly repeated heterogenous ribosome RNA gene in arbuscular mycorrhizal fungi.</title>
        <authorList>
            <person name="Maeda T."/>
            <person name="Kobayashi Y."/>
            <person name="Nakagawa T."/>
            <person name="Ezawa T."/>
            <person name="Yamaguchi K."/>
            <person name="Bino T."/>
            <person name="Nishimoto Y."/>
            <person name="Shigenobu S."/>
            <person name="Kawaguchi M."/>
        </authorList>
    </citation>
    <scope>NUCLEOTIDE SEQUENCE</scope>
    <source>
        <strain evidence="4">HR1</strain>
    </source>
</reference>
<protein>
    <submittedName>
        <fullName evidence="3">Uncharacterized protein</fullName>
    </submittedName>
</protein>
<gene>
    <name evidence="4" type="ORF">RCL2_002837500</name>
    <name evidence="3" type="ORF">RclHR1_04070017</name>
</gene>
<feature type="region of interest" description="Disordered" evidence="2">
    <location>
        <begin position="39"/>
        <end position="85"/>
    </location>
</feature>
<organism evidence="3 5">
    <name type="scientific">Rhizophagus clarus</name>
    <dbReference type="NCBI Taxonomy" id="94130"/>
    <lineage>
        <taxon>Eukaryota</taxon>
        <taxon>Fungi</taxon>
        <taxon>Fungi incertae sedis</taxon>
        <taxon>Mucoromycota</taxon>
        <taxon>Glomeromycotina</taxon>
        <taxon>Glomeromycetes</taxon>
        <taxon>Glomerales</taxon>
        <taxon>Glomeraceae</taxon>
        <taxon>Rhizophagus</taxon>
    </lineage>
</organism>
<feature type="compositionally biased region" description="Polar residues" evidence="2">
    <location>
        <begin position="59"/>
        <end position="78"/>
    </location>
</feature>
<dbReference type="Proteomes" id="UP000615446">
    <property type="component" value="Unassembled WGS sequence"/>
</dbReference>
<dbReference type="GO" id="GO:0051225">
    <property type="term" value="P:spindle assembly"/>
    <property type="evidence" value="ECO:0007669"/>
    <property type="project" value="TreeGrafter"/>
</dbReference>
<dbReference type="PANTHER" id="PTHR31807:SF37">
    <property type="entry name" value="HAUS AUGMIN-LIKE COMPLEX SUBUNIT 8"/>
    <property type="match status" value="1"/>
</dbReference>
<dbReference type="OrthoDB" id="5599902at2759"/>
<dbReference type="EMBL" id="BLAL01000304">
    <property type="protein sequence ID" value="GET01994.1"/>
    <property type="molecule type" value="Genomic_DNA"/>
</dbReference>
<reference evidence="3 5" key="1">
    <citation type="submission" date="2017-11" db="EMBL/GenBank/DDBJ databases">
        <title>The genome of Rhizophagus clarus HR1 reveals common genetic basis of auxotrophy among arbuscular mycorrhizal fungi.</title>
        <authorList>
            <person name="Kobayashi Y."/>
        </authorList>
    </citation>
    <scope>NUCLEOTIDE SEQUENCE [LARGE SCALE GENOMIC DNA]</scope>
    <source>
        <strain evidence="3 5">HR1</strain>
    </source>
</reference>
<dbReference type="InterPro" id="IPR007573">
    <property type="entry name" value="QWRF"/>
</dbReference>
<dbReference type="Pfam" id="PF04484">
    <property type="entry name" value="QWRF"/>
    <property type="match status" value="1"/>
</dbReference>
<dbReference type="GO" id="GO:0005880">
    <property type="term" value="C:nuclear microtubule"/>
    <property type="evidence" value="ECO:0007669"/>
    <property type="project" value="TreeGrafter"/>
</dbReference>
<dbReference type="PANTHER" id="PTHR31807">
    <property type="entry name" value="AUGMIN FAMILY MEMBER"/>
    <property type="match status" value="1"/>
</dbReference>
<dbReference type="GO" id="GO:0008017">
    <property type="term" value="F:microtubule binding"/>
    <property type="evidence" value="ECO:0007669"/>
    <property type="project" value="TreeGrafter"/>
</dbReference>
<sequence length="351" mass="39966">MSSSQNSEAKHVRFIEPGNNDTFIEQESELFPSIFSVSTTTSTNTEQKHKKKTREVQSRYMQSVSNNSNDRNTISNKNQDGKKTAASDTFVGSRLNIKPIKVVQKQLGISRLTVQKHKAESLKSALIQTNLNKNQGAVSQKAILQDAYIPAENRNLDDEIIMLNARLTQWCFLNSKAERAFECQKRTAETQLLNAWELLVKKQEELSRICRKFTLEKEIIFLNTTLKLQQNILLQINEHFDNFKKHYISFASSLANTTTAMPITNIITGELGQLKDEIITCSLVAEDVLRKWDMESPLIHDVAFSMYALCMNIKEGIQELNDCNALLREISEAETIEASLRIQKVEAFNDN</sequence>
<name>A0A2Z6RS97_9GLOM</name>
<evidence type="ECO:0000256" key="1">
    <source>
        <dbReference type="ARBA" id="ARBA00010016"/>
    </source>
</evidence>
<dbReference type="STRING" id="94130.A0A2Z6RS97"/>
<evidence type="ECO:0000256" key="2">
    <source>
        <dbReference type="SAM" id="MobiDB-lite"/>
    </source>
</evidence>